<evidence type="ECO:0000259" key="1">
    <source>
        <dbReference type="SMART" id="SM00479"/>
    </source>
</evidence>
<dbReference type="Pfam" id="PF00929">
    <property type="entry name" value="RNase_T"/>
    <property type="match status" value="1"/>
</dbReference>
<evidence type="ECO:0000313" key="2">
    <source>
        <dbReference type="EMBL" id="CAB4196554.1"/>
    </source>
</evidence>
<feature type="domain" description="Exonuclease" evidence="1">
    <location>
        <begin position="4"/>
        <end position="191"/>
    </location>
</feature>
<reference evidence="2" key="1">
    <citation type="submission" date="2020-05" db="EMBL/GenBank/DDBJ databases">
        <authorList>
            <person name="Chiriac C."/>
            <person name="Salcher M."/>
            <person name="Ghai R."/>
            <person name="Kavagutti S V."/>
        </authorList>
    </citation>
    <scope>NUCLEOTIDE SEQUENCE</scope>
</reference>
<keyword evidence="2" id="KW-0540">Nuclease</keyword>
<keyword evidence="2" id="KW-0269">Exonuclease</keyword>
<dbReference type="Gene3D" id="3.30.420.10">
    <property type="entry name" value="Ribonuclease H-like superfamily/Ribonuclease H"/>
    <property type="match status" value="1"/>
</dbReference>
<dbReference type="SMART" id="SM00479">
    <property type="entry name" value="EXOIII"/>
    <property type="match status" value="1"/>
</dbReference>
<keyword evidence="2" id="KW-0378">Hydrolase</keyword>
<dbReference type="GO" id="GO:0003676">
    <property type="term" value="F:nucleic acid binding"/>
    <property type="evidence" value="ECO:0007669"/>
    <property type="project" value="InterPro"/>
</dbReference>
<dbReference type="PANTHER" id="PTHR30231:SF41">
    <property type="entry name" value="DNA POLYMERASE III SUBUNIT EPSILON"/>
    <property type="match status" value="1"/>
</dbReference>
<dbReference type="InterPro" id="IPR013520">
    <property type="entry name" value="Ribonucl_H"/>
</dbReference>
<dbReference type="EMBL" id="LR797252">
    <property type="protein sequence ID" value="CAB4196554.1"/>
    <property type="molecule type" value="Genomic_DNA"/>
</dbReference>
<gene>
    <name evidence="2" type="ORF">UFOVP1290_74</name>
</gene>
<dbReference type="GO" id="GO:0045004">
    <property type="term" value="P:DNA replication proofreading"/>
    <property type="evidence" value="ECO:0007669"/>
    <property type="project" value="TreeGrafter"/>
</dbReference>
<dbReference type="InterPro" id="IPR012337">
    <property type="entry name" value="RNaseH-like_sf"/>
</dbReference>
<sequence>MDYTLYICDTETSGLDSRLHDVIEVSFYRLNDGSKKTWRIKPTNLVNIDLGALRVNGHKIEDLKHETKVGRDTYMDPNKAIIEMENWISEDNMPAEQRILVGHNIFFDKDMLQQLWTKCNAKDSFPFGRRLMDTMVWAFMMDYVNNDFSNSYSLSNLIKKYAIKNDKAHTAESDVQATKDLFFAQVAELRYKLGIK</sequence>
<dbReference type="GO" id="GO:0008408">
    <property type="term" value="F:3'-5' exonuclease activity"/>
    <property type="evidence" value="ECO:0007669"/>
    <property type="project" value="TreeGrafter"/>
</dbReference>
<name>A0A6J5RX21_9CAUD</name>
<dbReference type="CDD" id="cd06127">
    <property type="entry name" value="DEDDh"/>
    <property type="match status" value="1"/>
</dbReference>
<dbReference type="InterPro" id="IPR036397">
    <property type="entry name" value="RNaseH_sf"/>
</dbReference>
<proteinExistence type="predicted"/>
<accession>A0A6J5RX21</accession>
<dbReference type="PANTHER" id="PTHR30231">
    <property type="entry name" value="DNA POLYMERASE III SUBUNIT EPSILON"/>
    <property type="match status" value="1"/>
</dbReference>
<protein>
    <submittedName>
        <fullName evidence="2">DnaQ DNA polymerase III, epsilon subunit and related 3'-5' exonucleases</fullName>
    </submittedName>
</protein>
<organism evidence="2">
    <name type="scientific">uncultured Caudovirales phage</name>
    <dbReference type="NCBI Taxonomy" id="2100421"/>
    <lineage>
        <taxon>Viruses</taxon>
        <taxon>Duplodnaviria</taxon>
        <taxon>Heunggongvirae</taxon>
        <taxon>Uroviricota</taxon>
        <taxon>Caudoviricetes</taxon>
        <taxon>Peduoviridae</taxon>
        <taxon>Maltschvirus</taxon>
        <taxon>Maltschvirus maltsch</taxon>
    </lineage>
</organism>
<dbReference type="SUPFAM" id="SSF53098">
    <property type="entry name" value="Ribonuclease H-like"/>
    <property type="match status" value="1"/>
</dbReference>